<dbReference type="InterPro" id="IPR035892">
    <property type="entry name" value="C2_domain_sf"/>
</dbReference>
<name>A0AAW0YQP7_9TREE</name>
<dbReference type="EMBL" id="JBCAWK010000006">
    <property type="protein sequence ID" value="KAK8854621.1"/>
    <property type="molecule type" value="Genomic_DNA"/>
</dbReference>
<dbReference type="SMART" id="SM00239">
    <property type="entry name" value="C2"/>
    <property type="match status" value="1"/>
</dbReference>
<organism evidence="5 6">
    <name type="scientific">Kwoniella newhampshirensis</name>
    <dbReference type="NCBI Taxonomy" id="1651941"/>
    <lineage>
        <taxon>Eukaryota</taxon>
        <taxon>Fungi</taxon>
        <taxon>Dikarya</taxon>
        <taxon>Basidiomycota</taxon>
        <taxon>Agaricomycotina</taxon>
        <taxon>Tremellomycetes</taxon>
        <taxon>Tremellales</taxon>
        <taxon>Cryptococcaceae</taxon>
        <taxon>Kwoniella</taxon>
    </lineage>
</organism>
<evidence type="ECO:0000256" key="1">
    <source>
        <dbReference type="ARBA" id="ARBA00022723"/>
    </source>
</evidence>
<proteinExistence type="predicted"/>
<feature type="region of interest" description="Disordered" evidence="3">
    <location>
        <begin position="317"/>
        <end position="383"/>
    </location>
</feature>
<dbReference type="RefSeq" id="XP_066802859.1">
    <property type="nucleotide sequence ID" value="XM_066946467.1"/>
</dbReference>
<feature type="region of interest" description="Disordered" evidence="3">
    <location>
        <begin position="83"/>
        <end position="102"/>
    </location>
</feature>
<dbReference type="Gene3D" id="2.60.40.150">
    <property type="entry name" value="C2 domain"/>
    <property type="match status" value="1"/>
</dbReference>
<feature type="compositionally biased region" description="Pro residues" evidence="3">
    <location>
        <begin position="470"/>
        <end position="490"/>
    </location>
</feature>
<feature type="region of interest" description="Disordered" evidence="3">
    <location>
        <begin position="253"/>
        <end position="300"/>
    </location>
</feature>
<feature type="region of interest" description="Disordered" evidence="3">
    <location>
        <begin position="514"/>
        <end position="1002"/>
    </location>
</feature>
<feature type="compositionally biased region" description="Pro residues" evidence="3">
    <location>
        <begin position="439"/>
        <end position="453"/>
    </location>
</feature>
<feature type="domain" description="C2" evidence="4">
    <location>
        <begin position="1"/>
        <end position="164"/>
    </location>
</feature>
<feature type="region of interest" description="Disordered" evidence="3">
    <location>
        <begin position="399"/>
        <end position="496"/>
    </location>
</feature>
<feature type="compositionally biased region" description="Polar residues" evidence="3">
    <location>
        <begin position="740"/>
        <end position="754"/>
    </location>
</feature>
<evidence type="ECO:0000256" key="2">
    <source>
        <dbReference type="ARBA" id="ARBA00022837"/>
    </source>
</evidence>
<feature type="compositionally biased region" description="Low complexity" evidence="3">
    <location>
        <begin position="317"/>
        <end position="339"/>
    </location>
</feature>
<sequence length="1002" mass="107582">MGSTAIEPKELGTLIVVVGKAKNLPNKSRFGKQDPFCTVAVGEEKQRTKPIKRGGQHPEWDEELRFAIFEDLDDVLVRSESQPDSLTSSLNGAPPPLPKDTPAGVITSAALASKSRKGPLGKKGGLKSMRVACYADDPKEPELIGECVINIEEALKKGEVDEWYEFTHKEKYSGEIYLEMTFYSNDAPPVRRNVPRPAIHNSYGSTGAFTASPSSTLSSLASKTRLPGALNASGSVSGLSLYIPPYVQAQQGESALPPAQVPPSNSFAELGLPPDHRLNHTLPQPGQPAYPPGQSPNQALLGSQASIDALTRPMSSMSLGTSFSSRPLSSTPAPSSQSSVGHAYGAHRHSVGGHSEAPWGPILSQSQPVPAPTPHPRPMSTSDAIAWDQGQHSDVERLRAAATPVPRPSSGQGYISHPGPSYTPVPRHSYQSTDSRAPSPIPPSLRPAGPPHPTLQHHPYSAAPEIPISYPNPSPTPAPPPPSASEPPISPSTLAHYQLPTSSFSSLTQPVADLRRASSPGPGLHPAHSGGSYQPHNHTISAPQRAYDATPLRSNSYPVSQDYQQMPPVPGHSQPTYGSTYPPQQQSQPNHQPLPHQNHHAYSQASQPPVRQPSPAPPQPLGADEGYVPWYQQTQSARPPSQPPYRQDEYGQPSQRPQYGSQLPPSHYTSTPAPPPPVPERRPGQQPPPPPKPQAVGYYPSDELYAQHRQDTGTPQLNGWHPNHQSRPSYDSGVVPYGSQHFTASAGQPSSSTFSPPPHQYQAPYQPAPSPPRQQSWQTSSQASNYGGPQNGHGQPTSSQLPPLPNHGSSNYYDSAPPHTQDAYHRAATPQPPTNPYRQSPSPQPPVQNPYQRSASPQPGYDRGPSPQPPLPMHSYQPAHSKDPWQQQQKQQQQQQQFTGPDLSHSPLPDPYRAPSPSPLHQTSSGTGVAKGDWKSYMASLGTGGHVGAGGSMPNRTPSPQPPPKDQGQWFTPPPSLPASIAPPEGWRSTLPAQTDGHAWRG</sequence>
<dbReference type="CDD" id="cd08681">
    <property type="entry name" value="C2_fungal_Inn1p-like"/>
    <property type="match status" value="1"/>
</dbReference>
<feature type="compositionally biased region" description="Polar residues" evidence="3">
    <location>
        <begin position="712"/>
        <end position="729"/>
    </location>
</feature>
<feature type="compositionally biased region" description="Pro residues" evidence="3">
    <location>
        <begin position="908"/>
        <end position="918"/>
    </location>
</feature>
<feature type="compositionally biased region" description="Polar residues" evidence="3">
    <location>
        <begin position="779"/>
        <end position="813"/>
    </location>
</feature>
<feature type="compositionally biased region" description="Low complexity" evidence="3">
    <location>
        <begin position="886"/>
        <end position="897"/>
    </location>
</feature>
<feature type="compositionally biased region" description="Low complexity" evidence="3">
    <location>
        <begin position="582"/>
        <end position="596"/>
    </location>
</feature>
<dbReference type="PROSITE" id="PS50004">
    <property type="entry name" value="C2"/>
    <property type="match status" value="1"/>
</dbReference>
<feature type="compositionally biased region" description="Polar residues" evidence="3">
    <location>
        <begin position="531"/>
        <end position="542"/>
    </location>
</feature>
<evidence type="ECO:0000313" key="6">
    <source>
        <dbReference type="Proteomes" id="UP001388673"/>
    </source>
</evidence>
<evidence type="ECO:0000313" key="5">
    <source>
        <dbReference type="EMBL" id="KAK8854621.1"/>
    </source>
</evidence>
<dbReference type="AlphaFoldDB" id="A0AAW0YQP7"/>
<dbReference type="PANTHER" id="PTHR46502">
    <property type="entry name" value="C2 DOMAIN-CONTAINING"/>
    <property type="match status" value="1"/>
</dbReference>
<dbReference type="GeneID" id="92180618"/>
<dbReference type="SUPFAM" id="SSF49562">
    <property type="entry name" value="C2 domain (Calcium/lipid-binding domain, CaLB)"/>
    <property type="match status" value="1"/>
</dbReference>
<dbReference type="InterPro" id="IPR000008">
    <property type="entry name" value="C2_dom"/>
</dbReference>
<dbReference type="KEGG" id="kne:92180618"/>
<reference evidence="5 6" key="1">
    <citation type="journal article" date="2024" name="bioRxiv">
        <title>Comparative genomics of Cryptococcus and Kwoniella reveals pathogenesis evolution and contrasting karyotype dynamics via intercentromeric recombination or chromosome fusion.</title>
        <authorList>
            <person name="Coelho M.A."/>
            <person name="David-Palma M."/>
            <person name="Shea T."/>
            <person name="Bowers K."/>
            <person name="McGinley-Smith S."/>
            <person name="Mohammad A.W."/>
            <person name="Gnirke A."/>
            <person name="Yurkov A.M."/>
            <person name="Nowrousian M."/>
            <person name="Sun S."/>
            <person name="Cuomo C.A."/>
            <person name="Heitman J."/>
        </authorList>
    </citation>
    <scope>NUCLEOTIDE SEQUENCE [LARGE SCALE GENOMIC DNA]</scope>
    <source>
        <strain evidence="5 6">CBS 13917</strain>
    </source>
</reference>
<feature type="compositionally biased region" description="Gly residues" evidence="3">
    <location>
        <begin position="942"/>
        <end position="951"/>
    </location>
</feature>
<dbReference type="InterPro" id="IPR037791">
    <property type="entry name" value="C2_fungal_Inn1"/>
</dbReference>
<keyword evidence="6" id="KW-1185">Reference proteome</keyword>
<dbReference type="GO" id="GO:0046872">
    <property type="term" value="F:metal ion binding"/>
    <property type="evidence" value="ECO:0007669"/>
    <property type="project" value="UniProtKB-KW"/>
</dbReference>
<keyword evidence="2" id="KW-0106">Calcium</keyword>
<evidence type="ECO:0000259" key="4">
    <source>
        <dbReference type="PROSITE" id="PS50004"/>
    </source>
</evidence>
<feature type="compositionally biased region" description="Pro residues" evidence="3">
    <location>
        <begin position="610"/>
        <end position="620"/>
    </location>
</feature>
<feature type="compositionally biased region" description="Polar residues" evidence="3">
    <location>
        <begin position="552"/>
        <end position="564"/>
    </location>
</feature>
<feature type="compositionally biased region" description="Polar residues" evidence="3">
    <location>
        <begin position="652"/>
        <end position="663"/>
    </location>
</feature>
<dbReference type="Pfam" id="PF00168">
    <property type="entry name" value="C2"/>
    <property type="match status" value="2"/>
</dbReference>
<gene>
    <name evidence="5" type="ORF">IAR55_003360</name>
</gene>
<dbReference type="PANTHER" id="PTHR46502:SF2">
    <property type="entry name" value="16 KDA PHLOEM PROTEIN 2"/>
    <property type="match status" value="1"/>
</dbReference>
<protein>
    <recommendedName>
        <fullName evidence="4">C2 domain-containing protein</fullName>
    </recommendedName>
</protein>
<comment type="caution">
    <text evidence="5">The sequence shown here is derived from an EMBL/GenBank/DDBJ whole genome shotgun (WGS) entry which is preliminary data.</text>
</comment>
<evidence type="ECO:0000256" key="3">
    <source>
        <dbReference type="SAM" id="MobiDB-lite"/>
    </source>
</evidence>
<feature type="compositionally biased region" description="Pro residues" evidence="3">
    <location>
        <begin position="285"/>
        <end position="294"/>
    </location>
</feature>
<keyword evidence="1" id="KW-0479">Metal-binding</keyword>
<dbReference type="Proteomes" id="UP001388673">
    <property type="component" value="Unassembled WGS sequence"/>
</dbReference>
<accession>A0AAW0YQP7</accession>